<keyword evidence="3" id="KW-1185">Reference proteome</keyword>
<dbReference type="AlphaFoldDB" id="A0A1S3D1N0"/>
<dbReference type="CDD" id="cd09918">
    <property type="entry name" value="SH2_Nterm_SPT6_like"/>
    <property type="match status" value="1"/>
</dbReference>
<dbReference type="PANTHER" id="PTHR10145">
    <property type="entry name" value="TRANSCRIPTION ELONGATION FACTOR SPT6"/>
    <property type="match status" value="1"/>
</dbReference>
<evidence type="ECO:0000256" key="1">
    <source>
        <dbReference type="PROSITE-ProRule" id="PRU00191"/>
    </source>
</evidence>
<dbReference type="FunFam" id="3.30.505.10:FF:000089">
    <property type="entry name" value="Transcription elongation factor spt6"/>
    <property type="match status" value="1"/>
</dbReference>
<keyword evidence="1" id="KW-0727">SH2 domain</keyword>
<gene>
    <name evidence="4" type="primary">LOC103508704</name>
</gene>
<dbReference type="GeneID" id="103508704"/>
<dbReference type="PANTHER" id="PTHR10145:SF6">
    <property type="entry name" value="TRANSCRIPTION ELONGATION FACTOR SPT6"/>
    <property type="match status" value="1"/>
</dbReference>
<dbReference type="RefSeq" id="XP_008471497.1">
    <property type="nucleotide sequence ID" value="XM_008473275.2"/>
</dbReference>
<organism evidence="3 4">
    <name type="scientific">Diaphorina citri</name>
    <name type="common">Asian citrus psyllid</name>
    <dbReference type="NCBI Taxonomy" id="121845"/>
    <lineage>
        <taxon>Eukaryota</taxon>
        <taxon>Metazoa</taxon>
        <taxon>Ecdysozoa</taxon>
        <taxon>Arthropoda</taxon>
        <taxon>Hexapoda</taxon>
        <taxon>Insecta</taxon>
        <taxon>Pterygota</taxon>
        <taxon>Neoptera</taxon>
        <taxon>Paraneoptera</taxon>
        <taxon>Hemiptera</taxon>
        <taxon>Sternorrhyncha</taxon>
        <taxon>Psylloidea</taxon>
        <taxon>Psyllidae</taxon>
        <taxon>Diaphorininae</taxon>
        <taxon>Diaphorina</taxon>
    </lineage>
</organism>
<dbReference type="SMART" id="SM00252">
    <property type="entry name" value="SH2"/>
    <property type="match status" value="1"/>
</dbReference>
<dbReference type="InterPro" id="IPR035019">
    <property type="entry name" value="Spt6_SH2_N"/>
</dbReference>
<sequence>MPTYILSHAYFYSKPRLLIFHNISYAEAEKWMKTMDQGEVIVRPSSKGADHLTVTWKVADDLYQHIDVREEGKENSFSLGRSLWIGTEEFEDLDEIIARHVSPMAANVRELLSFRYYREECGGMRDKAEEVLRQEKRNNPNKIHYFVSLSKNYPGKFLLSYLPASRSRHEFISVTPEGFRFRGQQFDSVNSLFRWFKEHFRDPIPGAGVAVGPGGQTPYGGARQTPGGGHLPYHTPGMTPHHRGMPTPLGHHSSNIGGPVLMHPPTGAYGYPYTPLGCSY</sequence>
<feature type="domain" description="SH2" evidence="2">
    <location>
        <begin position="10"/>
        <end position="100"/>
    </location>
</feature>
<dbReference type="InterPro" id="IPR036860">
    <property type="entry name" value="SH2_dom_sf"/>
</dbReference>
<name>A0A1S3D1N0_DIACI</name>
<dbReference type="FunFam" id="3.30.505.10:FF:000030">
    <property type="entry name" value="Transcription elongation factor spt6"/>
    <property type="match status" value="1"/>
</dbReference>
<dbReference type="InterPro" id="IPR035018">
    <property type="entry name" value="Spt6_SH2_C"/>
</dbReference>
<dbReference type="PROSITE" id="PS50001">
    <property type="entry name" value="SH2"/>
    <property type="match status" value="1"/>
</dbReference>
<proteinExistence type="predicted"/>
<dbReference type="GO" id="GO:0008023">
    <property type="term" value="C:transcription elongation factor complex"/>
    <property type="evidence" value="ECO:0007669"/>
    <property type="project" value="TreeGrafter"/>
</dbReference>
<dbReference type="SUPFAM" id="SSF55550">
    <property type="entry name" value="SH2 domain"/>
    <property type="match status" value="2"/>
</dbReference>
<dbReference type="STRING" id="121845.A0A1S3D1N0"/>
<dbReference type="Pfam" id="PF14633">
    <property type="entry name" value="SH2_2"/>
    <property type="match status" value="1"/>
</dbReference>
<dbReference type="InterPro" id="IPR035420">
    <property type="entry name" value="Spt6_SH2"/>
</dbReference>
<dbReference type="CDD" id="cd09928">
    <property type="entry name" value="SH2_Cterm_SPT6_like"/>
    <property type="match status" value="1"/>
</dbReference>
<evidence type="ECO:0000313" key="3">
    <source>
        <dbReference type="Proteomes" id="UP000079169"/>
    </source>
</evidence>
<dbReference type="InterPro" id="IPR000980">
    <property type="entry name" value="SH2"/>
</dbReference>
<dbReference type="OMA" id="SHTLRAN"/>
<accession>A0A1S3D1N0</accession>
<dbReference type="Proteomes" id="UP000079169">
    <property type="component" value="Unplaced"/>
</dbReference>
<dbReference type="GO" id="GO:0034728">
    <property type="term" value="P:nucleosome organization"/>
    <property type="evidence" value="ECO:0007669"/>
    <property type="project" value="TreeGrafter"/>
</dbReference>
<protein>
    <submittedName>
        <fullName evidence="4">Transcription elongation factor SPT6-like</fullName>
    </submittedName>
</protein>
<evidence type="ECO:0000259" key="2">
    <source>
        <dbReference type="PROSITE" id="PS50001"/>
    </source>
</evidence>
<dbReference type="InterPro" id="IPR017072">
    <property type="entry name" value="TF_Spt6"/>
</dbReference>
<reference evidence="4" key="1">
    <citation type="submission" date="2025-08" db="UniProtKB">
        <authorList>
            <consortium name="RefSeq"/>
        </authorList>
    </citation>
    <scope>IDENTIFICATION</scope>
</reference>
<dbReference type="GO" id="GO:0042393">
    <property type="term" value="F:histone binding"/>
    <property type="evidence" value="ECO:0007669"/>
    <property type="project" value="TreeGrafter"/>
</dbReference>
<evidence type="ECO:0000313" key="4">
    <source>
        <dbReference type="RefSeq" id="XP_008471497.1"/>
    </source>
</evidence>
<dbReference type="PaxDb" id="121845-A0A1S3D1N0"/>
<dbReference type="GO" id="GO:0031491">
    <property type="term" value="F:nucleosome binding"/>
    <property type="evidence" value="ECO:0007669"/>
    <property type="project" value="TreeGrafter"/>
</dbReference>
<dbReference type="GO" id="GO:0140673">
    <property type="term" value="P:transcription elongation-coupled chromatin remodeling"/>
    <property type="evidence" value="ECO:0007669"/>
    <property type="project" value="InterPro"/>
</dbReference>
<dbReference type="KEGG" id="dci:103508704"/>
<dbReference type="Gene3D" id="3.30.505.10">
    <property type="entry name" value="SH2 domain"/>
    <property type="match status" value="2"/>
</dbReference>